<dbReference type="SMART" id="SM00260">
    <property type="entry name" value="CheW"/>
    <property type="match status" value="1"/>
</dbReference>
<accession>A0A6N9TQ22</accession>
<sequence length="171" mass="18663">MTGAHQHLPAAADPASGEVRAREAEQFVTFHFGRHLFGLPIDEVIEINRALEITPVPLGPPYVAGVVNLRGQILTAIHLARRVGLADAEEERGTYNNVIIGDRDEPVSLLVEEIGDVMSIPALLIEPPPPLISGMNVRFVKQVCKLQDRLLIILDGEALQQGEAERGAERE</sequence>
<dbReference type="RefSeq" id="WP_163297986.1">
    <property type="nucleotide sequence ID" value="NZ_JAAGRR010000019.1"/>
</dbReference>
<dbReference type="Pfam" id="PF01584">
    <property type="entry name" value="CheW"/>
    <property type="match status" value="1"/>
</dbReference>
<dbReference type="Gene3D" id="2.40.50.180">
    <property type="entry name" value="CheA-289, Domain 4"/>
    <property type="match status" value="1"/>
</dbReference>
<dbReference type="EMBL" id="JAAGRR010000019">
    <property type="protein sequence ID" value="NDY41834.1"/>
    <property type="molecule type" value="Genomic_DNA"/>
</dbReference>
<name>A0A6N9TQ22_DISTH</name>
<comment type="caution">
    <text evidence="2">The sequence shown here is derived from an EMBL/GenBank/DDBJ whole genome shotgun (WGS) entry which is preliminary data.</text>
</comment>
<evidence type="ECO:0000313" key="3">
    <source>
        <dbReference type="Proteomes" id="UP000469346"/>
    </source>
</evidence>
<keyword evidence="3" id="KW-1185">Reference proteome</keyword>
<dbReference type="PANTHER" id="PTHR22617">
    <property type="entry name" value="CHEMOTAXIS SENSOR HISTIDINE KINASE-RELATED"/>
    <property type="match status" value="1"/>
</dbReference>
<protein>
    <submittedName>
        <fullName evidence="2">Chemotaxis protein CheW</fullName>
    </submittedName>
</protein>
<dbReference type="Proteomes" id="UP000469346">
    <property type="component" value="Unassembled WGS sequence"/>
</dbReference>
<dbReference type="InterPro" id="IPR002545">
    <property type="entry name" value="CheW-lke_dom"/>
</dbReference>
<dbReference type="SUPFAM" id="SSF50341">
    <property type="entry name" value="CheW-like"/>
    <property type="match status" value="1"/>
</dbReference>
<proteinExistence type="predicted"/>
<gene>
    <name evidence="2" type="ORF">G3N55_03060</name>
</gene>
<dbReference type="GO" id="GO:0006935">
    <property type="term" value="P:chemotaxis"/>
    <property type="evidence" value="ECO:0007669"/>
    <property type="project" value="InterPro"/>
</dbReference>
<dbReference type="PANTHER" id="PTHR22617:SF23">
    <property type="entry name" value="CHEMOTAXIS PROTEIN CHEW"/>
    <property type="match status" value="1"/>
</dbReference>
<dbReference type="AlphaFoldDB" id="A0A6N9TQ22"/>
<reference evidence="2 3" key="1">
    <citation type="submission" date="2020-02" db="EMBL/GenBank/DDBJ databases">
        <title>Comparative genomics of sulfur disproportionating microorganisms.</title>
        <authorList>
            <person name="Ward L.M."/>
            <person name="Bertran E."/>
            <person name="Johnston D.T."/>
        </authorList>
    </citation>
    <scope>NUCLEOTIDE SEQUENCE [LARGE SCALE GENOMIC DNA]</scope>
    <source>
        <strain evidence="2 3">DSM 100025</strain>
    </source>
</reference>
<organism evidence="2 3">
    <name type="scientific">Dissulfurirhabdus thermomarina</name>
    <dbReference type="NCBI Taxonomy" id="1765737"/>
    <lineage>
        <taxon>Bacteria</taxon>
        <taxon>Deltaproteobacteria</taxon>
        <taxon>Dissulfurirhabdaceae</taxon>
        <taxon>Dissulfurirhabdus</taxon>
    </lineage>
</organism>
<dbReference type="PROSITE" id="PS50851">
    <property type="entry name" value="CHEW"/>
    <property type="match status" value="1"/>
</dbReference>
<dbReference type="InterPro" id="IPR039315">
    <property type="entry name" value="CheW"/>
</dbReference>
<dbReference type="GO" id="GO:0005829">
    <property type="term" value="C:cytosol"/>
    <property type="evidence" value="ECO:0007669"/>
    <property type="project" value="TreeGrafter"/>
</dbReference>
<evidence type="ECO:0000313" key="2">
    <source>
        <dbReference type="EMBL" id="NDY41834.1"/>
    </source>
</evidence>
<evidence type="ECO:0000259" key="1">
    <source>
        <dbReference type="PROSITE" id="PS50851"/>
    </source>
</evidence>
<dbReference type="Gene3D" id="2.30.30.40">
    <property type="entry name" value="SH3 Domains"/>
    <property type="match status" value="1"/>
</dbReference>
<feature type="domain" description="CheW-like" evidence="1">
    <location>
        <begin position="24"/>
        <end position="165"/>
    </location>
</feature>
<dbReference type="InterPro" id="IPR036061">
    <property type="entry name" value="CheW-like_dom_sf"/>
</dbReference>
<dbReference type="GO" id="GO:0007165">
    <property type="term" value="P:signal transduction"/>
    <property type="evidence" value="ECO:0007669"/>
    <property type="project" value="InterPro"/>
</dbReference>